<dbReference type="Gene3D" id="1.25.40.10">
    <property type="entry name" value="Tetratricopeptide repeat domain"/>
    <property type="match status" value="1"/>
</dbReference>
<organism evidence="1 2">
    <name type="scientific">Dokdonella soli</name>
    <dbReference type="NCBI Taxonomy" id="529810"/>
    <lineage>
        <taxon>Bacteria</taxon>
        <taxon>Pseudomonadati</taxon>
        <taxon>Pseudomonadota</taxon>
        <taxon>Gammaproteobacteria</taxon>
        <taxon>Lysobacterales</taxon>
        <taxon>Rhodanobacteraceae</taxon>
        <taxon>Dokdonella</taxon>
    </lineage>
</organism>
<sequence length="191" mass="21332">MNDGHAGPAIAEPAWVGDVLRFWFDELSETHWFAKDPDLDAWIRDRFLDLHECLLAQTGADASTPRAALAAVIVLDQFSRNMFRGDPRAYATDPIACRIAKAAIASGFDARLSTPQRMFLYLPLEHSEAIGDQELALRLIETLGNAEWTRYAIAHKTIIERFGRFPHRNAILGRPSTLAEVALLKDPMGSF</sequence>
<dbReference type="InterPro" id="IPR010323">
    <property type="entry name" value="DUF924"/>
</dbReference>
<reference evidence="1 2" key="1">
    <citation type="journal article" date="2019" name="Int. J. Syst. Evol. Microbiol.">
        <title>The Global Catalogue of Microorganisms (GCM) 10K type strain sequencing project: providing services to taxonomists for standard genome sequencing and annotation.</title>
        <authorList>
            <consortium name="The Broad Institute Genomics Platform"/>
            <consortium name="The Broad Institute Genome Sequencing Center for Infectious Disease"/>
            <person name="Wu L."/>
            <person name="Ma J."/>
        </authorList>
    </citation>
    <scope>NUCLEOTIDE SEQUENCE [LARGE SCALE GENOMIC DNA]</scope>
    <source>
        <strain evidence="1 2">JCM 15421</strain>
    </source>
</reference>
<evidence type="ECO:0000313" key="1">
    <source>
        <dbReference type="EMBL" id="GAA0708534.1"/>
    </source>
</evidence>
<dbReference type="InterPro" id="IPR011990">
    <property type="entry name" value="TPR-like_helical_dom_sf"/>
</dbReference>
<dbReference type="Gene3D" id="1.20.58.320">
    <property type="entry name" value="TPR-like"/>
    <property type="match status" value="1"/>
</dbReference>
<comment type="caution">
    <text evidence="1">The sequence shown here is derived from an EMBL/GenBank/DDBJ whole genome shotgun (WGS) entry which is preliminary data.</text>
</comment>
<dbReference type="Proteomes" id="UP001501523">
    <property type="component" value="Unassembled WGS sequence"/>
</dbReference>
<evidence type="ECO:0000313" key="2">
    <source>
        <dbReference type="Proteomes" id="UP001501523"/>
    </source>
</evidence>
<proteinExistence type="predicted"/>
<keyword evidence="2" id="KW-1185">Reference proteome</keyword>
<dbReference type="SUPFAM" id="SSF48452">
    <property type="entry name" value="TPR-like"/>
    <property type="match status" value="1"/>
</dbReference>
<gene>
    <name evidence="1" type="ORF">GCM10009105_08200</name>
</gene>
<dbReference type="Pfam" id="PF06041">
    <property type="entry name" value="DUF924"/>
    <property type="match status" value="1"/>
</dbReference>
<accession>A0ABN1IDC3</accession>
<dbReference type="EMBL" id="BAAAEU010000004">
    <property type="protein sequence ID" value="GAA0708534.1"/>
    <property type="molecule type" value="Genomic_DNA"/>
</dbReference>
<name>A0ABN1IDC3_9GAMM</name>
<protein>
    <submittedName>
        <fullName evidence="1">DUF924 family protein</fullName>
    </submittedName>
</protein>